<reference evidence="1" key="1">
    <citation type="submission" date="2020-10" db="EMBL/GenBank/DDBJ databases">
        <authorList>
            <person name="Gilroy R."/>
        </authorList>
    </citation>
    <scope>NUCLEOTIDE SEQUENCE</scope>
    <source>
        <strain evidence="1">ChiHjej12B11-7776</strain>
    </source>
</reference>
<name>A0A9D1SQ82_9BACT</name>
<dbReference type="SUPFAM" id="SSF47240">
    <property type="entry name" value="Ferritin-like"/>
    <property type="match status" value="2"/>
</dbReference>
<dbReference type="InterPro" id="IPR009078">
    <property type="entry name" value="Ferritin-like_SF"/>
</dbReference>
<dbReference type="Proteomes" id="UP000886852">
    <property type="component" value="Unassembled WGS sequence"/>
</dbReference>
<protein>
    <recommendedName>
        <fullName evidence="3">Ferritin-like domain-containing protein</fullName>
    </recommendedName>
</protein>
<dbReference type="AlphaFoldDB" id="A0A9D1SQ82"/>
<comment type="caution">
    <text evidence="1">The sequence shown here is derived from an EMBL/GenBank/DDBJ whole genome shotgun (WGS) entry which is preliminary data.</text>
</comment>
<proteinExistence type="predicted"/>
<sequence>MNINPFEEKPLKTSEDYYNWRELALRPYNKFDVDPYTRVRIILACGAEYEAVWFSHQFHRHEADNDVRRELANLRRKEQQQQKRLASLKPIGEGILEHTIGYEQLAVDLTAIFAQREKDAYVRQAMDFALLEDFDHLYRYADLLEMDKGIIAEKLLGGYTELMPGRPTIAEHRFPADEVKRHVNFAKADSLTKLDLNILTAAEQQTMNYYMNQANFYQNKLGRQLFTEIGMIEEQHVTLYGGLKDVSCTWTEELLMHEYTECYLYYSLWQDETDRQVKRVWERHFNDELCHLHKAAELLQKQEGKHWQQVIPKGEFPQLLKFSPNVEYIRGVLKNTVNVTSVEEDYGEVGSLPKDSRFFLYQSQVNVKDSEVASHGVIAKYIADNGTDYRYQTKEHPVPALRDRTKDNTSVGRMA</sequence>
<organism evidence="1 2">
    <name type="scientific">Candidatus Fimimonas merdipullorum</name>
    <dbReference type="NCBI Taxonomy" id="2840822"/>
    <lineage>
        <taxon>Bacteria</taxon>
        <taxon>Pseudomonadati</taxon>
        <taxon>Myxococcota</taxon>
        <taxon>Myxococcia</taxon>
        <taxon>Myxococcales</taxon>
        <taxon>Cystobacterineae</taxon>
        <taxon>Myxococcaceae</taxon>
        <taxon>Myxococcaceae incertae sedis</taxon>
        <taxon>Candidatus Fimimonas</taxon>
    </lineage>
</organism>
<reference evidence="1" key="2">
    <citation type="journal article" date="2021" name="PeerJ">
        <title>Extensive microbial diversity within the chicken gut microbiome revealed by metagenomics and culture.</title>
        <authorList>
            <person name="Gilroy R."/>
            <person name="Ravi A."/>
            <person name="Getino M."/>
            <person name="Pursley I."/>
            <person name="Horton D.L."/>
            <person name="Alikhan N.F."/>
            <person name="Baker D."/>
            <person name="Gharbi K."/>
            <person name="Hall N."/>
            <person name="Watson M."/>
            <person name="Adriaenssens E.M."/>
            <person name="Foster-Nyarko E."/>
            <person name="Jarju S."/>
            <person name="Secka A."/>
            <person name="Antonio M."/>
            <person name="Oren A."/>
            <person name="Chaudhuri R.R."/>
            <person name="La Ragione R."/>
            <person name="Hildebrand F."/>
            <person name="Pallen M.J."/>
        </authorList>
    </citation>
    <scope>NUCLEOTIDE SEQUENCE</scope>
    <source>
        <strain evidence="1">ChiHjej12B11-7776</strain>
    </source>
</reference>
<dbReference type="EMBL" id="DVOC01000036">
    <property type="protein sequence ID" value="HIU90777.1"/>
    <property type="molecule type" value="Genomic_DNA"/>
</dbReference>
<accession>A0A9D1SQ82</accession>
<evidence type="ECO:0000313" key="1">
    <source>
        <dbReference type="EMBL" id="HIU90777.1"/>
    </source>
</evidence>
<evidence type="ECO:0008006" key="3">
    <source>
        <dbReference type="Google" id="ProtNLM"/>
    </source>
</evidence>
<evidence type="ECO:0000313" key="2">
    <source>
        <dbReference type="Proteomes" id="UP000886852"/>
    </source>
</evidence>
<gene>
    <name evidence="1" type="ORF">IAC72_02000</name>
</gene>